<dbReference type="InParanoid" id="A0A2H3EHV3"/>
<dbReference type="EMBL" id="KZ293647">
    <property type="protein sequence ID" value="PBK99793.1"/>
    <property type="molecule type" value="Genomic_DNA"/>
</dbReference>
<sequence>MTKPDPFANPHPFQPDDDPFNPRGLDYEWPEFSAPIRVRPGSSDDETLSSDSSGLTLGILGSEWTSTLPLRAAIQSWENTPMPAWPRGYTPIEPKTSTCPTPARGFPTHAPGLPTNRQSSKLTFVPWQSSMRNGPHDRGFRLDEETFRAAIRDNDATLDWGRVGPLPDSPPRRDR</sequence>
<protein>
    <submittedName>
        <fullName evidence="2">Uncharacterized protein</fullName>
    </submittedName>
</protein>
<gene>
    <name evidence="2" type="ORF">ARMGADRAFT_1074642</name>
</gene>
<feature type="region of interest" description="Disordered" evidence="1">
    <location>
        <begin position="155"/>
        <end position="175"/>
    </location>
</feature>
<keyword evidence="3" id="KW-1185">Reference proteome</keyword>
<evidence type="ECO:0000313" key="2">
    <source>
        <dbReference type="EMBL" id="PBK99793.1"/>
    </source>
</evidence>
<dbReference type="AlphaFoldDB" id="A0A2H3EHV3"/>
<dbReference type="Proteomes" id="UP000217790">
    <property type="component" value="Unassembled WGS sequence"/>
</dbReference>
<feature type="region of interest" description="Disordered" evidence="1">
    <location>
        <begin position="80"/>
        <end position="119"/>
    </location>
</feature>
<organism evidence="2 3">
    <name type="scientific">Armillaria gallica</name>
    <name type="common">Bulbous honey fungus</name>
    <name type="synonym">Armillaria bulbosa</name>
    <dbReference type="NCBI Taxonomy" id="47427"/>
    <lineage>
        <taxon>Eukaryota</taxon>
        <taxon>Fungi</taxon>
        <taxon>Dikarya</taxon>
        <taxon>Basidiomycota</taxon>
        <taxon>Agaricomycotina</taxon>
        <taxon>Agaricomycetes</taxon>
        <taxon>Agaricomycetidae</taxon>
        <taxon>Agaricales</taxon>
        <taxon>Marasmiineae</taxon>
        <taxon>Physalacriaceae</taxon>
        <taxon>Armillaria</taxon>
    </lineage>
</organism>
<name>A0A2H3EHV3_ARMGA</name>
<evidence type="ECO:0000256" key="1">
    <source>
        <dbReference type="SAM" id="MobiDB-lite"/>
    </source>
</evidence>
<evidence type="ECO:0000313" key="3">
    <source>
        <dbReference type="Proteomes" id="UP000217790"/>
    </source>
</evidence>
<accession>A0A2H3EHV3</accession>
<reference evidence="3" key="1">
    <citation type="journal article" date="2017" name="Nat. Ecol. Evol.">
        <title>Genome expansion and lineage-specific genetic innovations in the forest pathogenic fungi Armillaria.</title>
        <authorList>
            <person name="Sipos G."/>
            <person name="Prasanna A.N."/>
            <person name="Walter M.C."/>
            <person name="O'Connor E."/>
            <person name="Balint B."/>
            <person name="Krizsan K."/>
            <person name="Kiss B."/>
            <person name="Hess J."/>
            <person name="Varga T."/>
            <person name="Slot J."/>
            <person name="Riley R."/>
            <person name="Boka B."/>
            <person name="Rigling D."/>
            <person name="Barry K."/>
            <person name="Lee J."/>
            <person name="Mihaltcheva S."/>
            <person name="LaButti K."/>
            <person name="Lipzen A."/>
            <person name="Waldron R."/>
            <person name="Moloney N.M."/>
            <person name="Sperisen C."/>
            <person name="Kredics L."/>
            <person name="Vagvoelgyi C."/>
            <person name="Patrignani A."/>
            <person name="Fitzpatrick D."/>
            <person name="Nagy I."/>
            <person name="Doyle S."/>
            <person name="Anderson J.B."/>
            <person name="Grigoriev I.V."/>
            <person name="Gueldener U."/>
            <person name="Muensterkoetter M."/>
            <person name="Nagy L.G."/>
        </authorList>
    </citation>
    <scope>NUCLEOTIDE SEQUENCE [LARGE SCALE GENOMIC DNA]</scope>
    <source>
        <strain evidence="3">Ar21-2</strain>
    </source>
</reference>
<proteinExistence type="predicted"/>
<feature type="region of interest" description="Disordered" evidence="1">
    <location>
        <begin position="1"/>
        <end position="27"/>
    </location>
</feature>